<comment type="caution">
    <text evidence="1">The sequence shown here is derived from an EMBL/GenBank/DDBJ whole genome shotgun (WGS) entry which is preliminary data.</text>
</comment>
<feature type="non-terminal residue" evidence="1">
    <location>
        <position position="1"/>
    </location>
</feature>
<evidence type="ECO:0008006" key="2">
    <source>
        <dbReference type="Google" id="ProtNLM"/>
    </source>
</evidence>
<proteinExistence type="predicted"/>
<accession>X1VFI1</accession>
<organism evidence="1">
    <name type="scientific">marine sediment metagenome</name>
    <dbReference type="NCBI Taxonomy" id="412755"/>
    <lineage>
        <taxon>unclassified sequences</taxon>
        <taxon>metagenomes</taxon>
        <taxon>ecological metagenomes</taxon>
    </lineage>
</organism>
<sequence length="212" mass="23826">YLLVERFLSLLSFIFGQKLSAAHIQPTTMKNGQYSTILPVTRRTQTPNNKVLFPDYIKDIKLSEEIFSALSWFRRGIAERDPIETYSAFMVCLQILARISVPGKAIKTICPHCGEVLSETEQSITSLVRELVTHKLGASKSMFNKIWKARNAIIAHGNAPITPQTLLELTELKFEAGQLALEGIKLSFGIPKAEPPFLTQSFFITDAFMYVD</sequence>
<gene>
    <name evidence="1" type="ORF">S12H4_42280</name>
</gene>
<dbReference type="AlphaFoldDB" id="X1VFI1"/>
<reference evidence="1" key="1">
    <citation type="journal article" date="2014" name="Front. Microbiol.">
        <title>High frequency of phylogenetically diverse reductive dehalogenase-homologous genes in deep subseafloor sedimentary metagenomes.</title>
        <authorList>
            <person name="Kawai M."/>
            <person name="Futagami T."/>
            <person name="Toyoda A."/>
            <person name="Takaki Y."/>
            <person name="Nishi S."/>
            <person name="Hori S."/>
            <person name="Arai W."/>
            <person name="Tsubouchi T."/>
            <person name="Morono Y."/>
            <person name="Uchiyama I."/>
            <person name="Ito T."/>
            <person name="Fujiyama A."/>
            <person name="Inagaki F."/>
            <person name="Takami H."/>
        </authorList>
    </citation>
    <scope>NUCLEOTIDE SEQUENCE</scope>
    <source>
        <strain evidence="1">Expedition CK06-06</strain>
    </source>
</reference>
<name>X1VFI1_9ZZZZ</name>
<dbReference type="EMBL" id="BARW01025853">
    <property type="protein sequence ID" value="GAJ13156.1"/>
    <property type="molecule type" value="Genomic_DNA"/>
</dbReference>
<protein>
    <recommendedName>
        <fullName evidence="2">Apea-like HEPN domain-containing protein</fullName>
    </recommendedName>
</protein>
<evidence type="ECO:0000313" key="1">
    <source>
        <dbReference type="EMBL" id="GAJ13156.1"/>
    </source>
</evidence>